<dbReference type="EMBL" id="JAUSRA010000001">
    <property type="protein sequence ID" value="MDP9794830.1"/>
    <property type="molecule type" value="Genomic_DNA"/>
</dbReference>
<dbReference type="CDD" id="cd05403">
    <property type="entry name" value="NT_KNTase_like"/>
    <property type="match status" value="1"/>
</dbReference>
<evidence type="ECO:0000313" key="2">
    <source>
        <dbReference type="EMBL" id="MDP9794830.1"/>
    </source>
</evidence>
<dbReference type="InterPro" id="IPR002934">
    <property type="entry name" value="Polymerase_NTP_transf_dom"/>
</dbReference>
<organism evidence="2 3">
    <name type="scientific">Catenuloplanes nepalensis</name>
    <dbReference type="NCBI Taxonomy" id="587533"/>
    <lineage>
        <taxon>Bacteria</taxon>
        <taxon>Bacillati</taxon>
        <taxon>Actinomycetota</taxon>
        <taxon>Actinomycetes</taxon>
        <taxon>Micromonosporales</taxon>
        <taxon>Micromonosporaceae</taxon>
        <taxon>Catenuloplanes</taxon>
    </lineage>
</organism>
<keyword evidence="3" id="KW-1185">Reference proteome</keyword>
<protein>
    <submittedName>
        <fullName evidence="2">Nucleotidyltransferase</fullName>
    </submittedName>
</protein>
<sequence length="224" mass="25597">MTNRYEELLARAAADETVLGVILSGSRARGAATEHSDFDVYVVVGERDGAWRTSRTPELDTIVMSPADIADVSDEWQRYSYRGARVLLDRLDGHIAELVRRQATLSPAETDAWVREYLDGYLNFAYRAAKSRRDGRPEAADLDERESVAWFLWTLFALYGRVRPYNKFLRWELDTHPLPAPWTADHLIATLTERPSALLPELERAVRAKGFSDVIDEWDLSLLR</sequence>
<gene>
    <name evidence="2" type="ORF">J2S43_003342</name>
</gene>
<name>A0ABT9MTS4_9ACTN</name>
<dbReference type="Pfam" id="PF01909">
    <property type="entry name" value="NTP_transf_2"/>
    <property type="match status" value="1"/>
</dbReference>
<feature type="domain" description="Polymerase nucleotidyl transferase" evidence="1">
    <location>
        <begin position="16"/>
        <end position="99"/>
    </location>
</feature>
<dbReference type="SUPFAM" id="SSF81301">
    <property type="entry name" value="Nucleotidyltransferase"/>
    <property type="match status" value="1"/>
</dbReference>
<dbReference type="Gene3D" id="3.30.460.10">
    <property type="entry name" value="Beta Polymerase, domain 2"/>
    <property type="match status" value="1"/>
</dbReference>
<evidence type="ECO:0000313" key="3">
    <source>
        <dbReference type="Proteomes" id="UP001240984"/>
    </source>
</evidence>
<dbReference type="InterPro" id="IPR043519">
    <property type="entry name" value="NT_sf"/>
</dbReference>
<evidence type="ECO:0000259" key="1">
    <source>
        <dbReference type="Pfam" id="PF01909"/>
    </source>
</evidence>
<dbReference type="Proteomes" id="UP001240984">
    <property type="component" value="Unassembled WGS sequence"/>
</dbReference>
<comment type="caution">
    <text evidence="2">The sequence shown here is derived from an EMBL/GenBank/DDBJ whole genome shotgun (WGS) entry which is preliminary data.</text>
</comment>
<proteinExistence type="predicted"/>
<reference evidence="2 3" key="1">
    <citation type="submission" date="2023-07" db="EMBL/GenBank/DDBJ databases">
        <title>Sequencing the genomes of 1000 actinobacteria strains.</title>
        <authorList>
            <person name="Klenk H.-P."/>
        </authorList>
    </citation>
    <scope>NUCLEOTIDE SEQUENCE [LARGE SCALE GENOMIC DNA]</scope>
    <source>
        <strain evidence="2 3">DSM 44710</strain>
    </source>
</reference>
<dbReference type="RefSeq" id="WP_306830137.1">
    <property type="nucleotide sequence ID" value="NZ_JAUSRA010000001.1"/>
</dbReference>
<accession>A0ABT9MTS4</accession>